<reference evidence="7" key="3">
    <citation type="submission" date="2020-02" db="EMBL/GenBank/DDBJ databases">
        <authorList>
            <person name="Littmann E."/>
            <person name="Sorbara M."/>
        </authorList>
    </citation>
    <scope>NUCLEOTIDE SEQUENCE</scope>
    <source>
        <strain evidence="7">MSK.22.53</strain>
    </source>
</reference>
<dbReference type="AlphaFoldDB" id="A0A396G0Q1"/>
<dbReference type="EMBL" id="JAQMLR010000008">
    <property type="protein sequence ID" value="MDB8738982.1"/>
    <property type="molecule type" value="Genomic_DNA"/>
</dbReference>
<dbReference type="EMBL" id="QRWQ01000030">
    <property type="protein sequence ID" value="RGT35353.1"/>
    <property type="molecule type" value="Genomic_DNA"/>
</dbReference>
<accession>A0A396G0Q1</accession>
<evidence type="ECO:0000313" key="8">
    <source>
        <dbReference type="EMBL" id="RGT35353.1"/>
    </source>
</evidence>
<protein>
    <submittedName>
        <fullName evidence="8">DUF1906 domain-containing protein</fullName>
    </submittedName>
</protein>
<feature type="domain" description="Peptidoglycan binding-like" evidence="1">
    <location>
        <begin position="3"/>
        <end position="63"/>
    </location>
</feature>
<dbReference type="InterPro" id="IPR015020">
    <property type="entry name" value="Rv2525c-like_Glyco_Hydro-like"/>
</dbReference>
<dbReference type="InterPro" id="IPR002477">
    <property type="entry name" value="Peptidoglycan-bd-like"/>
</dbReference>
<dbReference type="EMBL" id="JAJBNC010000014">
    <property type="protein sequence ID" value="MCB5494077.1"/>
    <property type="molecule type" value="Genomic_DNA"/>
</dbReference>
<dbReference type="Gene3D" id="1.10.101.10">
    <property type="entry name" value="PGBD-like superfamily/PGBD"/>
    <property type="match status" value="3"/>
</dbReference>
<dbReference type="Proteomes" id="UP000283834">
    <property type="component" value="Unassembled WGS sequence"/>
</dbReference>
<dbReference type="InterPro" id="IPR036366">
    <property type="entry name" value="PGBDSf"/>
</dbReference>
<dbReference type="Proteomes" id="UP001297370">
    <property type="component" value="Unassembled WGS sequence"/>
</dbReference>
<reference evidence="7" key="2">
    <citation type="journal article" date="2020" name="Cell Host Microbe">
        <title>Functional and Genomic Variation between Human-Derived Isolates of Lachnospiraceae Reveals Inter- and Intra-Species Diversity.</title>
        <authorList>
            <person name="Sorbara M.T."/>
            <person name="Littmann E.R."/>
            <person name="Fontana E."/>
            <person name="Moody T.U."/>
            <person name="Kohout C.E."/>
            <person name="Gjonbalaj M."/>
            <person name="Eaton V."/>
            <person name="Seok R."/>
            <person name="Leiner I.M."/>
            <person name="Pamer E.G."/>
        </authorList>
    </citation>
    <scope>NUCLEOTIDE SEQUENCE</scope>
    <source>
        <strain evidence="7">MSK.22.53</strain>
    </source>
</reference>
<evidence type="ECO:0000259" key="2">
    <source>
        <dbReference type="Pfam" id="PF08924"/>
    </source>
</evidence>
<evidence type="ECO:0000313" key="4">
    <source>
        <dbReference type="EMBL" id="MCB5620341.1"/>
    </source>
</evidence>
<evidence type="ECO:0000313" key="5">
    <source>
        <dbReference type="EMBL" id="MDB8738982.1"/>
    </source>
</evidence>
<dbReference type="SUPFAM" id="SSF47090">
    <property type="entry name" value="PGBD-like"/>
    <property type="match status" value="3"/>
</dbReference>
<evidence type="ECO:0000313" key="12">
    <source>
        <dbReference type="Proteomes" id="UP000283992"/>
    </source>
</evidence>
<dbReference type="Proteomes" id="UP000283992">
    <property type="component" value="Unassembled WGS sequence"/>
</dbReference>
<dbReference type="Pfam" id="PF01471">
    <property type="entry name" value="PG_binding_1"/>
    <property type="match status" value="3"/>
</dbReference>
<dbReference type="EMBL" id="QRIA01000008">
    <property type="protein sequence ID" value="RHG19312.1"/>
    <property type="molecule type" value="Genomic_DNA"/>
</dbReference>
<dbReference type="InterPro" id="IPR036365">
    <property type="entry name" value="PGBD-like_sf"/>
</dbReference>
<dbReference type="EMBL" id="JAJBOM010000024">
    <property type="protein sequence ID" value="MCB5620341.1"/>
    <property type="molecule type" value="Genomic_DNA"/>
</dbReference>
<dbReference type="EMBL" id="JAAIRM010000032">
    <property type="protein sequence ID" value="NSI20500.1"/>
    <property type="molecule type" value="Genomic_DNA"/>
</dbReference>
<evidence type="ECO:0000313" key="11">
    <source>
        <dbReference type="Proteomes" id="UP000283834"/>
    </source>
</evidence>
<evidence type="ECO:0000313" key="10">
    <source>
        <dbReference type="EMBL" id="RHJ12573.1"/>
    </source>
</evidence>
<evidence type="ECO:0000259" key="1">
    <source>
        <dbReference type="Pfam" id="PF01471"/>
    </source>
</evidence>
<dbReference type="Proteomes" id="UP001296643">
    <property type="component" value="Unassembled WGS sequence"/>
</dbReference>
<evidence type="ECO:0000313" key="13">
    <source>
        <dbReference type="Proteomes" id="UP000285697"/>
    </source>
</evidence>
<name>A0A396G0Q1_MEDGN</name>
<gene>
    <name evidence="10" type="ORF">DW142_07475</name>
    <name evidence="9" type="ORF">DW270_08285</name>
    <name evidence="8" type="ORF">DWX36_16420</name>
    <name evidence="7" type="ORF">G4958_14365</name>
    <name evidence="4" type="ORF">LIQ08_14450</name>
    <name evidence="3" type="ORF">LIQ10_10070</name>
    <name evidence="6" type="ORF">O4N78_15360</name>
    <name evidence="5" type="ORF">PNU63_09405</name>
</gene>
<evidence type="ECO:0000313" key="9">
    <source>
        <dbReference type="EMBL" id="RHG19312.1"/>
    </source>
</evidence>
<dbReference type="Proteomes" id="UP001297422">
    <property type="component" value="Unassembled WGS sequence"/>
</dbReference>
<dbReference type="EMBL" id="JAPZEG010000026">
    <property type="protein sequence ID" value="MDE1204918.1"/>
    <property type="molecule type" value="Genomic_DNA"/>
</dbReference>
<dbReference type="EMBL" id="QRLN01000008">
    <property type="protein sequence ID" value="RHJ12573.1"/>
    <property type="molecule type" value="Genomic_DNA"/>
</dbReference>
<reference evidence="3" key="4">
    <citation type="submission" date="2021-10" db="EMBL/GenBank/DDBJ databases">
        <title>Collection of gut derived symbiotic bacterial strains cultured from healthy donors.</title>
        <authorList>
            <person name="Lin H."/>
            <person name="Littmann E."/>
            <person name="Claire K."/>
            <person name="Pamer E."/>
        </authorList>
    </citation>
    <scope>NUCLEOTIDE SEQUENCE</scope>
    <source>
        <strain evidence="4">MSK.23.18</strain>
        <strain evidence="3">MSK.23.4</strain>
    </source>
</reference>
<reference evidence="6" key="5">
    <citation type="submission" date="2022-12" db="EMBL/GenBank/DDBJ databases">
        <title>Genome of R. gnavus strain RSHDN_120.</title>
        <authorList>
            <person name="Abdugheni R."/>
        </authorList>
    </citation>
    <scope>NUCLEOTIDE SEQUENCE</scope>
    <source>
        <strain evidence="6">RSHDN_120</strain>
    </source>
</reference>
<feature type="domain" description="Rv2525c-like glycoside hydrolase-like" evidence="2">
    <location>
        <begin position="319"/>
        <end position="493"/>
    </location>
</feature>
<evidence type="ECO:0000313" key="7">
    <source>
        <dbReference type="EMBL" id="NSI20500.1"/>
    </source>
</evidence>
<dbReference type="SUPFAM" id="SSF51445">
    <property type="entry name" value="(Trans)glycosidases"/>
    <property type="match status" value="1"/>
</dbReference>
<dbReference type="CDD" id="cd06418">
    <property type="entry name" value="GH25_BacA-like"/>
    <property type="match status" value="1"/>
</dbReference>
<dbReference type="RefSeq" id="WP_117636682.1">
    <property type="nucleotide sequence ID" value="NZ_CAXUME010000010.1"/>
</dbReference>
<evidence type="ECO:0000313" key="3">
    <source>
        <dbReference type="EMBL" id="MCB5494077.1"/>
    </source>
</evidence>
<feature type="domain" description="Peptidoglycan binding-like" evidence="1">
    <location>
        <begin position="236"/>
        <end position="273"/>
    </location>
</feature>
<dbReference type="Proteomes" id="UP000285697">
    <property type="component" value="Unassembled WGS sequence"/>
</dbReference>
<feature type="domain" description="Peptidoglycan binding-like" evidence="1">
    <location>
        <begin position="81"/>
        <end position="135"/>
    </location>
</feature>
<organism evidence="8 11">
    <name type="scientific">Mediterraneibacter gnavus</name>
    <name type="common">Ruminococcus gnavus</name>
    <dbReference type="NCBI Taxonomy" id="33038"/>
    <lineage>
        <taxon>Bacteria</taxon>
        <taxon>Bacillati</taxon>
        <taxon>Bacillota</taxon>
        <taxon>Clostridia</taxon>
        <taxon>Lachnospirales</taxon>
        <taxon>Lachnospiraceae</taxon>
        <taxon>Mediterraneibacter</taxon>
    </lineage>
</organism>
<dbReference type="Proteomes" id="UP001211731">
    <property type="component" value="Unassembled WGS sequence"/>
</dbReference>
<reference evidence="11 12" key="1">
    <citation type="submission" date="2018-08" db="EMBL/GenBank/DDBJ databases">
        <title>A genome reference for cultivated species of the human gut microbiota.</title>
        <authorList>
            <person name="Zou Y."/>
            <person name="Xue W."/>
            <person name="Luo G."/>
        </authorList>
    </citation>
    <scope>NUCLEOTIDE SEQUENCE [LARGE SCALE GENOMIC DNA]</scope>
    <source>
        <strain evidence="8 11">AF19-16AC</strain>
        <strain evidence="10 12">AM12-54</strain>
        <strain evidence="9 13">AM22-7AC</strain>
    </source>
</reference>
<sequence>MADENVKKAQAYLNAMYGHRSEWIPLEENGYTGTVTVSGVIRAFQLENGLDPVGSVGPATLKKFKTLPVIEKMNPDDSSIPNVCLLQCALFFKGYAAGGITGIYYTSGVNAVTQLQKDANIGVTGKVDWKVWAALLSFNWFTEPANPSTKWDRKIQIIQRQLNKEYSDYLSVRACDGIMSRETALSVLGALQAAEGILSPNDTLTNLNELNFGEQTTALFPGPLVSGNSKTKFNKLVQYGLYFNGYDPGNFDGVFDDATRAAVTNFQNFYALSKIIDDKSGTVDVSTMKSLLLSCGDTARPAQACDCSVILNEQQALDLYNAGYRCVGRYLTGTVGTDFRPKALTVAEIERVTSAGLYIFPIYQDGGYYLNYFKNPSQGSTDAIIAIQAATRLGFLHETTIYFAVDFDCLPHETDDYIIKYFQEIYGVFSSTLNEKQYKIGVYGPRQICIALADKMLTTSSFVSDMSSGFTGNCGYPLPKNWAFDQFFETTFTSSPSFAIDKVARSPEPGKDQGCIIFDEVEYITEQERINALYKKYLNRFTTATAPLENIFTTNIDLYDCRIQVAHFPSTNMEINLFIETKGKAVIVPDSPSKISIPIELKSDGTVTANFKETLKQVLSEIDTSGFSEQFYNIAFEKCISIAEEMQEGSVTLQVELKEANCAELSVTWESNEVYLPGDGEGSESRYLELSIGWIVQVVIYTPEYKLAGQIVTYASVACVACIAGWALVELGVVAGAGLGTVTTIYSGLDAILKLLERASIILRN</sequence>
<dbReference type="InterPro" id="IPR017853">
    <property type="entry name" value="GH"/>
</dbReference>
<evidence type="ECO:0000313" key="6">
    <source>
        <dbReference type="EMBL" id="MDE1204918.1"/>
    </source>
</evidence>
<comment type="caution">
    <text evidence="8">The sequence shown here is derived from an EMBL/GenBank/DDBJ whole genome shotgun (WGS) entry which is preliminary data.</text>
</comment>
<dbReference type="Gene3D" id="3.20.20.80">
    <property type="entry name" value="Glycosidases"/>
    <property type="match status" value="1"/>
</dbReference>
<reference evidence="5" key="6">
    <citation type="submission" date="2023-01" db="EMBL/GenBank/DDBJ databases">
        <title>Human gut microbiome strain richness.</title>
        <authorList>
            <person name="Chen-Liaw A."/>
        </authorList>
    </citation>
    <scope>NUCLEOTIDE SEQUENCE</scope>
    <source>
        <strain evidence="5">1001217st1_A9_1001217B_191108</strain>
    </source>
</reference>
<dbReference type="Pfam" id="PF08924">
    <property type="entry name" value="Rv2525c_GlyHyd-like"/>
    <property type="match status" value="1"/>
</dbReference>
<proteinExistence type="predicted"/>
<dbReference type="Proteomes" id="UP001149331">
    <property type="component" value="Unassembled WGS sequence"/>
</dbReference>